<dbReference type="Pfam" id="PF00615">
    <property type="entry name" value="RGS"/>
    <property type="match status" value="1"/>
</dbReference>
<name>A0AAW2ZMC5_9EUKA</name>
<keyword evidence="1" id="KW-1133">Transmembrane helix</keyword>
<dbReference type="PROSITE" id="PS50132">
    <property type="entry name" value="RGS"/>
    <property type="match status" value="1"/>
</dbReference>
<evidence type="ECO:0000313" key="3">
    <source>
        <dbReference type="EMBL" id="KAL0490976.1"/>
    </source>
</evidence>
<comment type="caution">
    <text evidence="3">The sequence shown here is derived from an EMBL/GenBank/DDBJ whole genome shotgun (WGS) entry which is preliminary data.</text>
</comment>
<dbReference type="AlphaFoldDB" id="A0AAW2ZMC5"/>
<proteinExistence type="predicted"/>
<dbReference type="PANTHER" id="PTHR10845">
    <property type="entry name" value="REGULATOR OF G PROTEIN SIGNALING"/>
    <property type="match status" value="1"/>
</dbReference>
<dbReference type="Gene3D" id="1.10.167.10">
    <property type="entry name" value="Regulator of G-protein Signalling 4, domain 2"/>
    <property type="match status" value="1"/>
</dbReference>
<gene>
    <name evidence="3" type="ORF">AKO1_009784</name>
</gene>
<protein>
    <submittedName>
        <fullName evidence="3">Regulator of G-protein signaling</fullName>
    </submittedName>
</protein>
<evidence type="ECO:0000313" key="4">
    <source>
        <dbReference type="Proteomes" id="UP001431209"/>
    </source>
</evidence>
<dbReference type="Gene3D" id="3.30.450.20">
    <property type="entry name" value="PAS domain"/>
    <property type="match status" value="1"/>
</dbReference>
<feature type="domain" description="RGS" evidence="2">
    <location>
        <begin position="573"/>
        <end position="682"/>
    </location>
</feature>
<dbReference type="InterPro" id="IPR016137">
    <property type="entry name" value="RGS"/>
</dbReference>
<dbReference type="SMART" id="SM00315">
    <property type="entry name" value="RGS"/>
    <property type="match status" value="1"/>
</dbReference>
<dbReference type="InterPro" id="IPR036305">
    <property type="entry name" value="RGS_sf"/>
</dbReference>
<dbReference type="SUPFAM" id="SSF48097">
    <property type="entry name" value="Regulator of G-protein signaling, RGS"/>
    <property type="match status" value="1"/>
</dbReference>
<dbReference type="Proteomes" id="UP001431209">
    <property type="component" value="Unassembled WGS sequence"/>
</dbReference>
<dbReference type="EMBL" id="JAOPGA020001738">
    <property type="protein sequence ID" value="KAL0490976.1"/>
    <property type="molecule type" value="Genomic_DNA"/>
</dbReference>
<feature type="transmembrane region" description="Helical" evidence="1">
    <location>
        <begin position="45"/>
        <end position="69"/>
    </location>
</feature>
<dbReference type="PRINTS" id="PR01301">
    <property type="entry name" value="RGSPROTEIN"/>
</dbReference>
<feature type="transmembrane region" description="Helical" evidence="1">
    <location>
        <begin position="363"/>
        <end position="386"/>
    </location>
</feature>
<evidence type="ECO:0000256" key="1">
    <source>
        <dbReference type="SAM" id="Phobius"/>
    </source>
</evidence>
<dbReference type="SUPFAM" id="SSF55785">
    <property type="entry name" value="PYP-like sensor domain (PAS domain)"/>
    <property type="match status" value="1"/>
</dbReference>
<dbReference type="InterPro" id="IPR035965">
    <property type="entry name" value="PAS-like_dom_sf"/>
</dbReference>
<sequence length="689" mass="76983">MTNATNDAPTRRPSTFAQSAIEDPTDKSEFTDSYVFFFKFQKHDLIPLIFAVISIVLGLVAGLASYFLLQDNEMINANADLNRTILDVTNSYGTTLKHITRVVQYAGAFFNLSRTDITLYDQFQPFMYSGGSMPDYLTSISYCDFIPTNNTNSYLATMRQKGGVWSNMNATTRDSDNNVLPVGYTGPNRCLVSQIVPVSRMRGILGYDQCSDYGKNDTVNRCLNGATSVSGRSMLAQLSVKNIATFVDVATYDRVTGQVNGVITGSILMGPLTNGAVSIVSKSIIVSVFDLNATDNDPYRGFVYSTATPPPGQVVISVDASDSLIKKAPFTASGNVAYADRVHKVVIIPTDDYLVTFQSSMKIVALVLSLCFMLLLLVGCVFLYFTKKMNVAHKARVLDNFQINMLKSNQDMLRGLLERIGTQEQKTRSTINAIPDYVCVISRDGKIVQTNTAFDQEFPYTNQEMEKGVYTYSIFPELASDFFKSVGETDEINTQAARRFGDMIDVQIRVRSLEFIQEESSTTDTPNSGMLQTPSAPFGPIDSTEAFVVIAKNVSSKRSASVQQIEEKAKINEFTKNLRDPQFKEDLRSFCERERSIENVMFLDAVKDYRKANFRDRLELKQQIFNKFIKKDAPNQLNLAGDLVAEHSINIEKSLGDIDAFKKLEGHVFKQLVFDVYPRYLEHKKSSTV</sequence>
<organism evidence="3 4">
    <name type="scientific">Acrasis kona</name>
    <dbReference type="NCBI Taxonomy" id="1008807"/>
    <lineage>
        <taxon>Eukaryota</taxon>
        <taxon>Discoba</taxon>
        <taxon>Heterolobosea</taxon>
        <taxon>Tetramitia</taxon>
        <taxon>Eutetramitia</taxon>
        <taxon>Acrasidae</taxon>
        <taxon>Acrasis</taxon>
    </lineage>
</organism>
<keyword evidence="1" id="KW-0472">Membrane</keyword>
<dbReference type="CDD" id="cd07440">
    <property type="entry name" value="RGS"/>
    <property type="match status" value="1"/>
</dbReference>
<keyword evidence="1" id="KW-0812">Transmembrane</keyword>
<dbReference type="InterPro" id="IPR044926">
    <property type="entry name" value="RGS_subdomain_2"/>
</dbReference>
<keyword evidence="4" id="KW-1185">Reference proteome</keyword>
<accession>A0AAW2ZMC5</accession>
<evidence type="ECO:0000259" key="2">
    <source>
        <dbReference type="PROSITE" id="PS50132"/>
    </source>
</evidence>
<reference evidence="3 4" key="1">
    <citation type="submission" date="2024-03" db="EMBL/GenBank/DDBJ databases">
        <title>The Acrasis kona genome and developmental transcriptomes reveal deep origins of eukaryotic multicellular pathways.</title>
        <authorList>
            <person name="Sheikh S."/>
            <person name="Fu C.-J."/>
            <person name="Brown M.W."/>
            <person name="Baldauf S.L."/>
        </authorList>
    </citation>
    <scope>NUCLEOTIDE SEQUENCE [LARGE SCALE GENOMIC DNA]</scope>
    <source>
        <strain evidence="3 4">ATCC MYA-3509</strain>
    </source>
</reference>
<dbReference type="PANTHER" id="PTHR10845:SF192">
    <property type="entry name" value="DOUBLE HIT, ISOFORM B"/>
    <property type="match status" value="1"/>
</dbReference>